<dbReference type="Gene3D" id="1.10.357.20">
    <property type="entry name" value="SLC41 divalent cation transporters, integral membrane domain"/>
    <property type="match status" value="1"/>
</dbReference>
<accession>A0ABR7SJR0</accession>
<evidence type="ECO:0000259" key="9">
    <source>
        <dbReference type="Pfam" id="PF01769"/>
    </source>
</evidence>
<organism evidence="10 11">
    <name type="scientific">Streptomyces polyasparticus</name>
    <dbReference type="NCBI Taxonomy" id="2767826"/>
    <lineage>
        <taxon>Bacteria</taxon>
        <taxon>Bacillati</taxon>
        <taxon>Actinomycetota</taxon>
        <taxon>Actinomycetes</taxon>
        <taxon>Kitasatosporales</taxon>
        <taxon>Streptomycetaceae</taxon>
        <taxon>Streptomyces</taxon>
    </lineage>
</organism>
<evidence type="ECO:0000256" key="2">
    <source>
        <dbReference type="ARBA" id="ARBA00009749"/>
    </source>
</evidence>
<dbReference type="PANTHER" id="PTHR41394:SF5">
    <property type="entry name" value="SLC41A_MGTE INTEGRAL MEMBRANE DOMAIN-CONTAINING PROTEIN"/>
    <property type="match status" value="1"/>
</dbReference>
<dbReference type="InterPro" id="IPR006667">
    <property type="entry name" value="SLC41_membr_dom"/>
</dbReference>
<dbReference type="PANTHER" id="PTHR41394">
    <property type="entry name" value="MAGNESIUM TRANSPORTER MGTE"/>
    <property type="match status" value="1"/>
</dbReference>
<evidence type="ECO:0000256" key="6">
    <source>
        <dbReference type="ARBA" id="ARBA00022989"/>
    </source>
</evidence>
<name>A0ABR7SJR0_9ACTN</name>
<evidence type="ECO:0000256" key="4">
    <source>
        <dbReference type="ARBA" id="ARBA00022692"/>
    </source>
</evidence>
<reference evidence="10 11" key="1">
    <citation type="submission" date="2020-08" db="EMBL/GenBank/DDBJ databases">
        <title>Genemic of Streptomyces polyaspartic.</title>
        <authorList>
            <person name="Liu W."/>
        </authorList>
    </citation>
    <scope>NUCLEOTIDE SEQUENCE [LARGE SCALE GENOMIC DNA]</scope>
    <source>
        <strain evidence="10 11">TRM66268-LWL</strain>
    </source>
</reference>
<evidence type="ECO:0000256" key="3">
    <source>
        <dbReference type="ARBA" id="ARBA00022448"/>
    </source>
</evidence>
<evidence type="ECO:0000256" key="5">
    <source>
        <dbReference type="ARBA" id="ARBA00022842"/>
    </source>
</evidence>
<proteinExistence type="inferred from homology"/>
<keyword evidence="5" id="KW-0460">Magnesium</keyword>
<protein>
    <submittedName>
        <fullName evidence="10">Magnesium transporter</fullName>
    </submittedName>
</protein>
<feature type="transmembrane region" description="Helical" evidence="8">
    <location>
        <begin position="6"/>
        <end position="33"/>
    </location>
</feature>
<keyword evidence="4 8" id="KW-0812">Transmembrane</keyword>
<evidence type="ECO:0000313" key="11">
    <source>
        <dbReference type="Proteomes" id="UP000642284"/>
    </source>
</evidence>
<feature type="transmembrane region" description="Helical" evidence="8">
    <location>
        <begin position="45"/>
        <end position="67"/>
    </location>
</feature>
<evidence type="ECO:0000256" key="8">
    <source>
        <dbReference type="SAM" id="Phobius"/>
    </source>
</evidence>
<gene>
    <name evidence="10" type="ORF">H9Y04_21775</name>
</gene>
<dbReference type="Pfam" id="PF01769">
    <property type="entry name" value="MgtE"/>
    <property type="match status" value="1"/>
</dbReference>
<comment type="caution">
    <text evidence="10">The sequence shown here is derived from an EMBL/GenBank/DDBJ whole genome shotgun (WGS) entry which is preliminary data.</text>
</comment>
<comment type="subcellular location">
    <subcellularLocation>
        <location evidence="1">Membrane</location>
        <topology evidence="1">Multi-pass membrane protein</topology>
    </subcellularLocation>
</comment>
<keyword evidence="3" id="KW-0813">Transport</keyword>
<dbReference type="InterPro" id="IPR036739">
    <property type="entry name" value="SLC41_membr_dom_sf"/>
</dbReference>
<keyword evidence="11" id="KW-1185">Reference proteome</keyword>
<evidence type="ECO:0000256" key="7">
    <source>
        <dbReference type="ARBA" id="ARBA00023136"/>
    </source>
</evidence>
<evidence type="ECO:0000256" key="1">
    <source>
        <dbReference type="ARBA" id="ARBA00004141"/>
    </source>
</evidence>
<feature type="domain" description="SLC41A/MgtE integral membrane" evidence="9">
    <location>
        <begin position="4"/>
        <end position="61"/>
    </location>
</feature>
<sequence length="69" mass="7211">MHGVHFGLTIGISIFVTTVVATALGFLLPWLLAKSGMVHAPAADPLITTIKDFTGVVIYFALAGLLMGL</sequence>
<evidence type="ECO:0000313" key="10">
    <source>
        <dbReference type="EMBL" id="MBC9715184.1"/>
    </source>
</evidence>
<comment type="similarity">
    <text evidence="2">Belongs to the SLC41A transporter family.</text>
</comment>
<keyword evidence="6 8" id="KW-1133">Transmembrane helix</keyword>
<dbReference type="Proteomes" id="UP000642284">
    <property type="component" value="Unassembled WGS sequence"/>
</dbReference>
<dbReference type="EMBL" id="JACTVJ010000010">
    <property type="protein sequence ID" value="MBC9715184.1"/>
    <property type="molecule type" value="Genomic_DNA"/>
</dbReference>
<dbReference type="SUPFAM" id="SSF161093">
    <property type="entry name" value="MgtE membrane domain-like"/>
    <property type="match status" value="1"/>
</dbReference>
<keyword evidence="7 8" id="KW-0472">Membrane</keyword>